<evidence type="ECO:0000259" key="2">
    <source>
        <dbReference type="PROSITE" id="PS50132"/>
    </source>
</evidence>
<feature type="transmembrane region" description="Helical" evidence="1">
    <location>
        <begin position="213"/>
        <end position="233"/>
    </location>
</feature>
<dbReference type="OMA" id="PTIGYFL"/>
<feature type="transmembrane region" description="Helical" evidence="1">
    <location>
        <begin position="185"/>
        <end position="207"/>
    </location>
</feature>
<gene>
    <name evidence="3" type="ORF">NAEGRDRAFT_64449</name>
</gene>
<evidence type="ECO:0000313" key="4">
    <source>
        <dbReference type="Proteomes" id="UP000006671"/>
    </source>
</evidence>
<sequence>MQYKLAEAQSQIMKENEEVSSPIALQSFNSSYIRRNNRREKRLAAELGESLLDSSDVSSDVTSFALDSNIGLKKMPLYTTVANSDKYSKLFKNQFYFSERFLVILLSVVLLTWATLIFIIHMVLLFSADIINPTCQKRCNEQEGIAVRVYVCITIILIIPFGYLLMKMRKINDAFSIRKEMTIMLFFSIFVVAIPMIVLIAVPNQFWPQQPTIGYFLGIELLGSFFISIILPLSSTWTRNMDMSKFNIFRKRNPIPTTKTEQPIIPLYETFEFFLTDVNAREVFKQFLVREFHVESLMFCMEVEHYKGLDIDDDHSLKEVSKNLFDTYIQIGSAFEVNIPGALRDEISKNLAKPNMRTFDKAKEEVIRNMQKGSFVRFKKSSLYENFINKRFGK</sequence>
<keyword evidence="1" id="KW-1133">Transmembrane helix</keyword>
<dbReference type="InterPro" id="IPR016137">
    <property type="entry name" value="RGS"/>
</dbReference>
<dbReference type="SUPFAM" id="SSF48097">
    <property type="entry name" value="Regulator of G-protein signaling, RGS"/>
    <property type="match status" value="1"/>
</dbReference>
<dbReference type="eggNOG" id="KOG3589">
    <property type="taxonomic scope" value="Eukaryota"/>
</dbReference>
<dbReference type="CDD" id="cd07440">
    <property type="entry name" value="RGS"/>
    <property type="match status" value="1"/>
</dbReference>
<dbReference type="PANTHER" id="PTHR10845">
    <property type="entry name" value="REGULATOR OF G PROTEIN SIGNALING"/>
    <property type="match status" value="1"/>
</dbReference>
<dbReference type="VEuPathDB" id="AmoebaDB:NAEGRDRAFT_64449"/>
<evidence type="ECO:0000256" key="1">
    <source>
        <dbReference type="SAM" id="Phobius"/>
    </source>
</evidence>
<accession>D2V6I4</accession>
<dbReference type="PROSITE" id="PS50132">
    <property type="entry name" value="RGS"/>
    <property type="match status" value="1"/>
</dbReference>
<dbReference type="RefSeq" id="XP_002680323.1">
    <property type="nucleotide sequence ID" value="XM_002680277.1"/>
</dbReference>
<name>D2V6I4_NAEGR</name>
<dbReference type="SMART" id="SM00315">
    <property type="entry name" value="RGS"/>
    <property type="match status" value="1"/>
</dbReference>
<dbReference type="Pfam" id="PF00615">
    <property type="entry name" value="RGS"/>
    <property type="match status" value="1"/>
</dbReference>
<feature type="domain" description="RGS" evidence="2">
    <location>
        <begin position="270"/>
        <end position="388"/>
    </location>
</feature>
<dbReference type="GeneID" id="8861769"/>
<dbReference type="KEGG" id="ngr:NAEGRDRAFT_64449"/>
<evidence type="ECO:0000313" key="3">
    <source>
        <dbReference type="EMBL" id="EFC47579.1"/>
    </source>
</evidence>
<dbReference type="AlphaFoldDB" id="D2V6I4"/>
<keyword evidence="4" id="KW-1185">Reference proteome</keyword>
<proteinExistence type="predicted"/>
<reference evidence="3 4" key="1">
    <citation type="journal article" date="2010" name="Cell">
        <title>The genome of Naegleria gruberi illuminates early eukaryotic versatility.</title>
        <authorList>
            <person name="Fritz-Laylin L.K."/>
            <person name="Prochnik S.E."/>
            <person name="Ginger M.L."/>
            <person name="Dacks J.B."/>
            <person name="Carpenter M.L."/>
            <person name="Field M.C."/>
            <person name="Kuo A."/>
            <person name="Paredez A."/>
            <person name="Chapman J."/>
            <person name="Pham J."/>
            <person name="Shu S."/>
            <person name="Neupane R."/>
            <person name="Cipriano M."/>
            <person name="Mancuso J."/>
            <person name="Tu H."/>
            <person name="Salamov A."/>
            <person name="Lindquist E."/>
            <person name="Shapiro H."/>
            <person name="Lucas S."/>
            <person name="Grigoriev I.V."/>
            <person name="Cande W.Z."/>
            <person name="Fulton C."/>
            <person name="Rokhsar D.S."/>
            <person name="Dawson S.C."/>
        </authorList>
    </citation>
    <scope>NUCLEOTIDE SEQUENCE [LARGE SCALE GENOMIC DNA]</scope>
    <source>
        <strain evidence="3 4">NEG-M</strain>
    </source>
</reference>
<dbReference type="PRINTS" id="PR01301">
    <property type="entry name" value="RGSPROTEIN"/>
</dbReference>
<organism evidence="4">
    <name type="scientific">Naegleria gruberi</name>
    <name type="common">Amoeba</name>
    <dbReference type="NCBI Taxonomy" id="5762"/>
    <lineage>
        <taxon>Eukaryota</taxon>
        <taxon>Discoba</taxon>
        <taxon>Heterolobosea</taxon>
        <taxon>Tetramitia</taxon>
        <taxon>Eutetramitia</taxon>
        <taxon>Vahlkampfiidae</taxon>
        <taxon>Naegleria</taxon>
    </lineage>
</organism>
<dbReference type="PANTHER" id="PTHR10845:SF192">
    <property type="entry name" value="DOUBLE HIT, ISOFORM B"/>
    <property type="match status" value="1"/>
</dbReference>
<protein>
    <submittedName>
        <fullName evidence="3">Predicted protein</fullName>
    </submittedName>
</protein>
<dbReference type="EMBL" id="GG738854">
    <property type="protein sequence ID" value="EFC47579.1"/>
    <property type="molecule type" value="Genomic_DNA"/>
</dbReference>
<feature type="transmembrane region" description="Helical" evidence="1">
    <location>
        <begin position="101"/>
        <end position="125"/>
    </location>
</feature>
<feature type="transmembrane region" description="Helical" evidence="1">
    <location>
        <begin position="145"/>
        <end position="165"/>
    </location>
</feature>
<dbReference type="InterPro" id="IPR036305">
    <property type="entry name" value="RGS_sf"/>
</dbReference>
<dbReference type="InterPro" id="IPR044926">
    <property type="entry name" value="RGS_subdomain_2"/>
</dbReference>
<dbReference type="Proteomes" id="UP000006671">
    <property type="component" value="Unassembled WGS sequence"/>
</dbReference>
<dbReference type="InParanoid" id="D2V6I4"/>
<keyword evidence="1" id="KW-0812">Transmembrane</keyword>
<keyword evidence="1" id="KW-0472">Membrane</keyword>
<dbReference type="OrthoDB" id="196547at2759"/>
<dbReference type="Gene3D" id="1.10.167.10">
    <property type="entry name" value="Regulator of G-protein Signalling 4, domain 2"/>
    <property type="match status" value="1"/>
</dbReference>
<dbReference type="STRING" id="5762.D2V6I4"/>